<evidence type="ECO:0000313" key="1">
    <source>
        <dbReference type="EMBL" id="GAB0207450.1"/>
    </source>
</evidence>
<dbReference type="EMBL" id="BAAFJT010000237">
    <property type="protein sequence ID" value="GAB0207450.1"/>
    <property type="molecule type" value="Genomic_DNA"/>
</dbReference>
<gene>
    <name evidence="1" type="ORF">GRJ2_003210700</name>
</gene>
<sequence>MEKTMVKLVVPLQPMERTTLEQISTLQPMEDPFHYRSYALKEAAAHGEPVLEQAPGRNCSLWRIAHAGADFLAGIVAHGEEPMLEQSIPEGLYPMERTRAGVVREGLYPMGWTPRWSRGKV</sequence>
<proteinExistence type="predicted"/>
<dbReference type="AlphaFoldDB" id="A0ABC9YDR5"/>
<comment type="caution">
    <text evidence="1">The sequence shown here is derived from an EMBL/GenBank/DDBJ whole genome shotgun (WGS) entry which is preliminary data.</text>
</comment>
<reference evidence="1 2" key="1">
    <citation type="submission" date="2024-06" db="EMBL/GenBank/DDBJ databases">
        <title>The draft genome of Grus japonensis, version 3.</title>
        <authorList>
            <person name="Nabeshima K."/>
            <person name="Suzuki S."/>
            <person name="Onuma M."/>
        </authorList>
    </citation>
    <scope>NUCLEOTIDE SEQUENCE [LARGE SCALE GENOMIC DNA]</scope>
    <source>
        <strain evidence="1 2">451A</strain>
    </source>
</reference>
<dbReference type="Proteomes" id="UP001623348">
    <property type="component" value="Unassembled WGS sequence"/>
</dbReference>
<protein>
    <submittedName>
        <fullName evidence="1">Zinc finger and BTB domain-containing protein 5</fullName>
    </submittedName>
</protein>
<organism evidence="1 2">
    <name type="scientific">Grus japonensis</name>
    <name type="common">Japanese crane</name>
    <name type="synonym">Red-crowned crane</name>
    <dbReference type="NCBI Taxonomy" id="30415"/>
    <lineage>
        <taxon>Eukaryota</taxon>
        <taxon>Metazoa</taxon>
        <taxon>Chordata</taxon>
        <taxon>Craniata</taxon>
        <taxon>Vertebrata</taxon>
        <taxon>Euteleostomi</taxon>
        <taxon>Archelosauria</taxon>
        <taxon>Archosauria</taxon>
        <taxon>Dinosauria</taxon>
        <taxon>Saurischia</taxon>
        <taxon>Theropoda</taxon>
        <taxon>Coelurosauria</taxon>
        <taxon>Aves</taxon>
        <taxon>Neognathae</taxon>
        <taxon>Neoaves</taxon>
        <taxon>Gruiformes</taxon>
        <taxon>Gruidae</taxon>
        <taxon>Grus</taxon>
    </lineage>
</organism>
<accession>A0ABC9YDR5</accession>
<evidence type="ECO:0000313" key="2">
    <source>
        <dbReference type="Proteomes" id="UP001623348"/>
    </source>
</evidence>
<name>A0ABC9YDR5_GRUJA</name>
<keyword evidence="2" id="KW-1185">Reference proteome</keyword>